<keyword evidence="3" id="KW-1185">Reference proteome</keyword>
<evidence type="ECO:0000313" key="3">
    <source>
        <dbReference type="Proteomes" id="UP000054823"/>
    </source>
</evidence>
<evidence type="ECO:0000256" key="1">
    <source>
        <dbReference type="SAM" id="Phobius"/>
    </source>
</evidence>
<dbReference type="EMBL" id="CYPW01000006">
    <property type="protein sequence ID" value="CUH51474.1"/>
    <property type="molecule type" value="Genomic_DNA"/>
</dbReference>
<dbReference type="AlphaFoldDB" id="A0A0P1EMC7"/>
<name>A0A0P1EMC7_9RHOB</name>
<keyword evidence="1" id="KW-1133">Transmembrane helix</keyword>
<feature type="transmembrane region" description="Helical" evidence="1">
    <location>
        <begin position="96"/>
        <end position="113"/>
    </location>
</feature>
<dbReference type="OrthoDB" id="9816293at2"/>
<dbReference type="PANTHER" id="PTHR35813:SF1">
    <property type="entry name" value="INNER MEMBRANE PROTEIN YBAN"/>
    <property type="match status" value="1"/>
</dbReference>
<protein>
    <submittedName>
        <fullName evidence="2">Inner membrane protein YbaN</fullName>
    </submittedName>
</protein>
<feature type="transmembrane region" description="Helical" evidence="1">
    <location>
        <begin position="6"/>
        <end position="39"/>
    </location>
</feature>
<dbReference type="STRING" id="321267.SHM7688_00911"/>
<reference evidence="2 3" key="1">
    <citation type="submission" date="2015-09" db="EMBL/GenBank/DDBJ databases">
        <authorList>
            <consortium name="Swine Surveillance"/>
        </authorList>
    </citation>
    <scope>NUCLEOTIDE SEQUENCE [LARGE SCALE GENOMIC DNA]</scope>
    <source>
        <strain evidence="2 3">CECT 7688</strain>
    </source>
</reference>
<dbReference type="PIRSF" id="PIRSF016789">
    <property type="entry name" value="DUF454"/>
    <property type="match status" value="1"/>
</dbReference>
<accession>A0A0P1EMC7</accession>
<proteinExistence type="predicted"/>
<keyword evidence="1" id="KW-0472">Membrane</keyword>
<keyword evidence="1" id="KW-0812">Transmembrane</keyword>
<organism evidence="2 3">
    <name type="scientific">Shimia marina</name>
    <dbReference type="NCBI Taxonomy" id="321267"/>
    <lineage>
        <taxon>Bacteria</taxon>
        <taxon>Pseudomonadati</taxon>
        <taxon>Pseudomonadota</taxon>
        <taxon>Alphaproteobacteria</taxon>
        <taxon>Rhodobacterales</taxon>
        <taxon>Roseobacteraceae</taxon>
    </lineage>
</organism>
<dbReference type="Proteomes" id="UP000054823">
    <property type="component" value="Unassembled WGS sequence"/>
</dbReference>
<feature type="transmembrane region" description="Helical" evidence="1">
    <location>
        <begin position="72"/>
        <end position="90"/>
    </location>
</feature>
<dbReference type="PANTHER" id="PTHR35813">
    <property type="entry name" value="INNER MEMBRANE PROTEIN YBAN"/>
    <property type="match status" value="1"/>
</dbReference>
<sequence length="117" mass="12573">MRALWLIGGLLSVGLALIGVVLPLLPTVPFLLLAAFCFARSSERLHAWLLSHKTFGPMIADWHRSGAIRPNAKKAATVSIAAVFGISLIVGVKTSVLIIQAVVLSAVLFFIWTRPNS</sequence>
<dbReference type="GO" id="GO:0005886">
    <property type="term" value="C:plasma membrane"/>
    <property type="evidence" value="ECO:0007669"/>
    <property type="project" value="TreeGrafter"/>
</dbReference>
<dbReference type="InterPro" id="IPR007401">
    <property type="entry name" value="DUF454"/>
</dbReference>
<gene>
    <name evidence="2" type="primary">ybaN</name>
    <name evidence="2" type="ORF">SHM7688_00911</name>
</gene>
<dbReference type="RefSeq" id="WP_058238776.1">
    <property type="nucleotide sequence ID" value="NZ_CYPW01000006.1"/>
</dbReference>
<dbReference type="Pfam" id="PF04304">
    <property type="entry name" value="DUF454"/>
    <property type="match status" value="1"/>
</dbReference>
<evidence type="ECO:0000313" key="2">
    <source>
        <dbReference type="EMBL" id="CUH51474.1"/>
    </source>
</evidence>